<evidence type="ECO:0000313" key="2">
    <source>
        <dbReference type="EMBL" id="KDN87584.1"/>
    </source>
</evidence>
<sequence length="83" mass="9232">MADRDTPTPAERAREQGLRDPSIGQLPEDRPKSAPEPDPPDEAAPDKPDDSYAPDAWDDLFADPTAPRSRRRSIDDLELPPEK</sequence>
<evidence type="ECO:0000256" key="1">
    <source>
        <dbReference type="SAM" id="MobiDB-lite"/>
    </source>
</evidence>
<feature type="compositionally biased region" description="Basic and acidic residues" evidence="1">
    <location>
        <begin position="72"/>
        <end position="83"/>
    </location>
</feature>
<feature type="compositionally biased region" description="Basic and acidic residues" evidence="1">
    <location>
        <begin position="1"/>
        <end position="18"/>
    </location>
</feature>
<accession>A0A066Z5Q4</accession>
<name>A0A066Z5Q4_9ACTN</name>
<dbReference type="PATRIC" id="fig|1348663.4.peg.662"/>
<keyword evidence="3" id="KW-1185">Reference proteome</keyword>
<protein>
    <submittedName>
        <fullName evidence="2">Uncharacterized protein</fullName>
    </submittedName>
</protein>
<feature type="region of interest" description="Disordered" evidence="1">
    <location>
        <begin position="1"/>
        <end position="83"/>
    </location>
</feature>
<dbReference type="AlphaFoldDB" id="A0A066Z5Q4"/>
<evidence type="ECO:0000313" key="3">
    <source>
        <dbReference type="Proteomes" id="UP000027178"/>
    </source>
</evidence>
<organism evidence="2 3">
    <name type="scientific">Kitasatospora cheerisanensis KCTC 2395</name>
    <dbReference type="NCBI Taxonomy" id="1348663"/>
    <lineage>
        <taxon>Bacteria</taxon>
        <taxon>Bacillati</taxon>
        <taxon>Actinomycetota</taxon>
        <taxon>Actinomycetes</taxon>
        <taxon>Kitasatosporales</taxon>
        <taxon>Streptomycetaceae</taxon>
        <taxon>Kitasatospora</taxon>
    </lineage>
</organism>
<gene>
    <name evidence="2" type="ORF">KCH_06940</name>
</gene>
<proteinExistence type="predicted"/>
<dbReference type="Proteomes" id="UP000027178">
    <property type="component" value="Unassembled WGS sequence"/>
</dbReference>
<comment type="caution">
    <text evidence="2">The sequence shown here is derived from an EMBL/GenBank/DDBJ whole genome shotgun (WGS) entry which is preliminary data.</text>
</comment>
<reference evidence="2 3" key="1">
    <citation type="submission" date="2014-05" db="EMBL/GenBank/DDBJ databases">
        <title>Draft Genome Sequence of Kitasatospora cheerisanensis KCTC 2395.</title>
        <authorList>
            <person name="Nam D.H."/>
        </authorList>
    </citation>
    <scope>NUCLEOTIDE SEQUENCE [LARGE SCALE GENOMIC DNA]</scope>
    <source>
        <strain evidence="2 3">KCTC 2395</strain>
    </source>
</reference>
<dbReference type="RefSeq" id="WP_035858731.1">
    <property type="nucleotide sequence ID" value="NZ_KK853997.1"/>
</dbReference>
<dbReference type="HOGENOM" id="CLU_2538091_0_0_11"/>
<dbReference type="EMBL" id="JNBY01000028">
    <property type="protein sequence ID" value="KDN87584.1"/>
    <property type="molecule type" value="Genomic_DNA"/>
</dbReference>